<organism evidence="1 2">
    <name type="scientific">Nocardia coubleae</name>
    <dbReference type="NCBI Taxonomy" id="356147"/>
    <lineage>
        <taxon>Bacteria</taxon>
        <taxon>Bacillati</taxon>
        <taxon>Actinomycetota</taxon>
        <taxon>Actinomycetes</taxon>
        <taxon>Mycobacteriales</taxon>
        <taxon>Nocardiaceae</taxon>
        <taxon>Nocardia</taxon>
    </lineage>
</organism>
<dbReference type="RefSeq" id="WP_067641261.1">
    <property type="nucleotide sequence ID" value="NZ_JAAXOM010000007.1"/>
</dbReference>
<gene>
    <name evidence="1" type="ORF">HGA10_24940</name>
</gene>
<evidence type="ECO:0008006" key="3">
    <source>
        <dbReference type="Google" id="ProtNLM"/>
    </source>
</evidence>
<dbReference type="EMBL" id="JAAXOM010000007">
    <property type="protein sequence ID" value="NKX90535.1"/>
    <property type="molecule type" value="Genomic_DNA"/>
</dbReference>
<dbReference type="AlphaFoldDB" id="A0A846WBM0"/>
<reference evidence="1 2" key="1">
    <citation type="submission" date="2020-04" db="EMBL/GenBank/DDBJ databases">
        <title>MicrobeNet Type strains.</title>
        <authorList>
            <person name="Nicholson A.C."/>
        </authorList>
    </citation>
    <scope>NUCLEOTIDE SEQUENCE [LARGE SCALE GENOMIC DNA]</scope>
    <source>
        <strain evidence="1 2">DSM 44960</strain>
    </source>
</reference>
<dbReference type="Proteomes" id="UP000572007">
    <property type="component" value="Unassembled WGS sequence"/>
</dbReference>
<protein>
    <recommendedName>
        <fullName evidence="3">Excreted virulence factor EspC (Type VII ESX diderm)</fullName>
    </recommendedName>
</protein>
<evidence type="ECO:0000313" key="1">
    <source>
        <dbReference type="EMBL" id="NKX90535.1"/>
    </source>
</evidence>
<proteinExistence type="predicted"/>
<keyword evidence="2" id="KW-1185">Reference proteome</keyword>
<name>A0A846WBM0_9NOCA</name>
<sequence length="108" mass="11274">MGTQVSGGVVVDKTAMDKSVSSLRATVTEVRTAAKNVANNDWGDGTEAGRAYAAQGVRISQGLDRAVTWLRVWTTSVEATADAIGKATVEYAEVDKSTARALDQAAAK</sequence>
<comment type="caution">
    <text evidence="1">The sequence shown here is derived from an EMBL/GenBank/DDBJ whole genome shotgun (WGS) entry which is preliminary data.</text>
</comment>
<accession>A0A846WBM0</accession>
<evidence type="ECO:0000313" key="2">
    <source>
        <dbReference type="Proteomes" id="UP000572007"/>
    </source>
</evidence>